<dbReference type="RefSeq" id="WP_305931145.1">
    <property type="nucleotide sequence ID" value="NZ_JAVAIM010000001.1"/>
</dbReference>
<dbReference type="Proteomes" id="UP001240639">
    <property type="component" value="Unassembled WGS sequence"/>
</dbReference>
<gene>
    <name evidence="2" type="ORF">Q9K02_00685</name>
</gene>
<evidence type="ECO:0000313" key="3">
    <source>
        <dbReference type="Proteomes" id="UP001240639"/>
    </source>
</evidence>
<reference evidence="2 3" key="1">
    <citation type="submission" date="2023-08" db="EMBL/GenBank/DDBJ databases">
        <title>genomic of G39.</title>
        <authorList>
            <person name="Wang Y."/>
        </authorList>
    </citation>
    <scope>NUCLEOTIDE SEQUENCE [LARGE SCALE GENOMIC DNA]</scope>
    <source>
        <strain evidence="2 3">G39</strain>
    </source>
</reference>
<name>A0ABT9HKI1_9SPHN</name>
<evidence type="ECO:0000256" key="1">
    <source>
        <dbReference type="SAM" id="SignalP"/>
    </source>
</evidence>
<feature type="signal peptide" evidence="1">
    <location>
        <begin position="1"/>
        <end position="23"/>
    </location>
</feature>
<evidence type="ECO:0000313" key="2">
    <source>
        <dbReference type="EMBL" id="MDP4573652.1"/>
    </source>
</evidence>
<feature type="chain" id="PRO_5046744961" evidence="1">
    <location>
        <begin position="24"/>
        <end position="279"/>
    </location>
</feature>
<dbReference type="EMBL" id="JAVAIM010000001">
    <property type="protein sequence ID" value="MDP4573652.1"/>
    <property type="molecule type" value="Genomic_DNA"/>
</dbReference>
<protein>
    <submittedName>
        <fullName evidence="2">Uncharacterized protein</fullName>
    </submittedName>
</protein>
<sequence>MIRSTLFTPIALAAALAVTPLAAQEPAPQTQLTYADIVDLADKSPLVLRAKIRDQATVEPERSPGLAPGHVRLYIEAETTALIAGNVPVGESLRYLVDLPLDEKGKAPKLKKQDVVLFAHTVPGRPAEIQLVEADAQFPYSDAFADSLRSVLASLLAPNAPPRVTGVRDALAVEGTLVGESETQLFLDTENDGPVSVTVVRRPNQAPRWGVSWTEIVDQAARPPRRDTLEWYRLACFLPSELPGEANISRDPRARELAEQDYALVIEQLGACPRTRSPS</sequence>
<keyword evidence="1" id="KW-0732">Signal</keyword>
<comment type="caution">
    <text evidence="2">The sequence shown here is derived from an EMBL/GenBank/DDBJ whole genome shotgun (WGS) entry which is preliminary data.</text>
</comment>
<keyword evidence="3" id="KW-1185">Reference proteome</keyword>
<organism evidence="2 3">
    <name type="scientific">Qipengyuania profundimaris</name>
    <dbReference type="NCBI Taxonomy" id="3067652"/>
    <lineage>
        <taxon>Bacteria</taxon>
        <taxon>Pseudomonadati</taxon>
        <taxon>Pseudomonadota</taxon>
        <taxon>Alphaproteobacteria</taxon>
        <taxon>Sphingomonadales</taxon>
        <taxon>Erythrobacteraceae</taxon>
        <taxon>Qipengyuania</taxon>
    </lineage>
</organism>
<proteinExistence type="predicted"/>
<accession>A0ABT9HKI1</accession>